<comment type="caution">
    <text evidence="3">The sequence shown here is derived from an EMBL/GenBank/DDBJ whole genome shotgun (WGS) entry which is preliminary data.</text>
</comment>
<organism evidence="3 4">
    <name type="scientific">Peronospora matthiolae</name>
    <dbReference type="NCBI Taxonomy" id="2874970"/>
    <lineage>
        <taxon>Eukaryota</taxon>
        <taxon>Sar</taxon>
        <taxon>Stramenopiles</taxon>
        <taxon>Oomycota</taxon>
        <taxon>Peronosporomycetes</taxon>
        <taxon>Peronosporales</taxon>
        <taxon>Peronosporaceae</taxon>
        <taxon>Peronospora</taxon>
    </lineage>
</organism>
<evidence type="ECO:0000259" key="2">
    <source>
        <dbReference type="PROSITE" id="PS52001"/>
    </source>
</evidence>
<dbReference type="InterPro" id="IPR019181">
    <property type="entry name" value="LSM12_ABD"/>
</dbReference>
<feature type="domain" description="AD" evidence="2">
    <location>
        <begin position="68"/>
        <end position="162"/>
    </location>
</feature>
<protein>
    <recommendedName>
        <fullName evidence="2">AD domain-containing protein</fullName>
    </recommendedName>
</protein>
<dbReference type="EMBL" id="CAKLBY020000356">
    <property type="protein sequence ID" value="CAK7946314.1"/>
    <property type="molecule type" value="Genomic_DNA"/>
</dbReference>
<dbReference type="InterPro" id="IPR047574">
    <property type="entry name" value="AD"/>
</dbReference>
<dbReference type="Pfam" id="PF09793">
    <property type="entry name" value="AD"/>
    <property type="match status" value="1"/>
</dbReference>
<accession>A0AAV1VJ89</accession>
<dbReference type="SMART" id="SM00995">
    <property type="entry name" value="AD"/>
    <property type="match status" value="1"/>
</dbReference>
<keyword evidence="1" id="KW-0175">Coiled coil</keyword>
<proteinExistence type="predicted"/>
<evidence type="ECO:0000313" key="3">
    <source>
        <dbReference type="EMBL" id="CAK7946314.1"/>
    </source>
</evidence>
<dbReference type="PROSITE" id="PS52001">
    <property type="entry name" value="AD"/>
    <property type="match status" value="1"/>
</dbReference>
<dbReference type="Proteomes" id="UP001162060">
    <property type="component" value="Unassembled WGS sequence"/>
</dbReference>
<dbReference type="PANTHER" id="PTHR13542">
    <property type="entry name" value="LSM12 HOMOLOG"/>
    <property type="match status" value="1"/>
</dbReference>
<dbReference type="AlphaFoldDB" id="A0AAV1VJ89"/>
<feature type="coiled-coil region" evidence="1">
    <location>
        <begin position="62"/>
        <end position="89"/>
    </location>
</feature>
<evidence type="ECO:0000256" key="1">
    <source>
        <dbReference type="SAM" id="Coils"/>
    </source>
</evidence>
<sequence length="166" mass="18427">MARNSTEPAPVLPMELLHDHKAVGARVRVVTRFQEVFEGSIFALDPLAHFLVLEKNGAKSKTRILQLEILQSEAELKRAEHRNKGVAERALASIGQGVSSEAQLIFDALNKTMPCEWEGANIRVMGEVRITPPYQVQNCVSANAQVLSRVKKVMEGEKSKLKKAKK</sequence>
<evidence type="ECO:0000313" key="4">
    <source>
        <dbReference type="Proteomes" id="UP001162060"/>
    </source>
</evidence>
<reference evidence="3" key="1">
    <citation type="submission" date="2024-01" db="EMBL/GenBank/DDBJ databases">
        <authorList>
            <person name="Webb A."/>
        </authorList>
    </citation>
    <scope>NUCLEOTIDE SEQUENCE</scope>
    <source>
        <strain evidence="3">Pm1</strain>
    </source>
</reference>
<dbReference type="InterPro" id="IPR039683">
    <property type="entry name" value="Lsm12-like"/>
</dbReference>
<name>A0AAV1VJ89_9STRA</name>
<gene>
    <name evidence="3" type="ORF">PM001_LOCUS31464</name>
</gene>